<proteinExistence type="predicted"/>
<dbReference type="InterPro" id="IPR043502">
    <property type="entry name" value="DNA/RNA_pol_sf"/>
</dbReference>
<dbReference type="Gene3D" id="3.30.70.270">
    <property type="match status" value="2"/>
</dbReference>
<dbReference type="SUPFAM" id="SSF56672">
    <property type="entry name" value="DNA/RNA polymerases"/>
    <property type="match status" value="1"/>
</dbReference>
<dbReference type="PANTHER" id="PTHR33064">
    <property type="entry name" value="POL PROTEIN"/>
    <property type="match status" value="1"/>
</dbReference>
<feature type="domain" description="Reverse transcriptase" evidence="1">
    <location>
        <begin position="1"/>
        <end position="82"/>
    </location>
</feature>
<dbReference type="InterPro" id="IPR000477">
    <property type="entry name" value="RT_dom"/>
</dbReference>
<name>A0A6V7NRZ6_ANACO</name>
<dbReference type="Pfam" id="PF00078">
    <property type="entry name" value="RVT_1"/>
    <property type="match status" value="1"/>
</dbReference>
<dbReference type="PANTHER" id="PTHR33064:SF37">
    <property type="entry name" value="RIBONUCLEASE H"/>
    <property type="match status" value="1"/>
</dbReference>
<evidence type="ECO:0000259" key="1">
    <source>
        <dbReference type="PROSITE" id="PS50878"/>
    </source>
</evidence>
<dbReference type="EMBL" id="LR862141">
    <property type="protein sequence ID" value="CAD1821362.1"/>
    <property type="molecule type" value="Genomic_DNA"/>
</dbReference>
<organism evidence="2">
    <name type="scientific">Ananas comosus var. bracteatus</name>
    <name type="common">red pineapple</name>
    <dbReference type="NCBI Taxonomy" id="296719"/>
    <lineage>
        <taxon>Eukaryota</taxon>
        <taxon>Viridiplantae</taxon>
        <taxon>Streptophyta</taxon>
        <taxon>Embryophyta</taxon>
        <taxon>Tracheophyta</taxon>
        <taxon>Spermatophyta</taxon>
        <taxon>Magnoliopsida</taxon>
        <taxon>Liliopsida</taxon>
        <taxon>Poales</taxon>
        <taxon>Bromeliaceae</taxon>
        <taxon>Bromelioideae</taxon>
        <taxon>Ananas</taxon>
    </lineage>
</organism>
<evidence type="ECO:0000313" key="2">
    <source>
        <dbReference type="EMBL" id="CAD1821362.1"/>
    </source>
</evidence>
<accession>A0A6V7NRZ6</accession>
<dbReference type="InterPro" id="IPR051320">
    <property type="entry name" value="Viral_Replic_Matur_Polypro"/>
</dbReference>
<protein>
    <recommendedName>
        <fullName evidence="1">Reverse transcriptase domain-containing protein</fullName>
    </recommendedName>
</protein>
<gene>
    <name evidence="2" type="ORF">CB5_LOCUS4573</name>
</gene>
<dbReference type="FunFam" id="3.30.70.270:FF:000020">
    <property type="entry name" value="Transposon Tf2-6 polyprotein-like Protein"/>
    <property type="match status" value="1"/>
</dbReference>
<dbReference type="AlphaFoldDB" id="A0A6V7NRZ6"/>
<dbReference type="FunFam" id="3.30.70.270:FF:000003">
    <property type="entry name" value="Transposon Ty3-G Gag-Pol polyprotein"/>
    <property type="match status" value="1"/>
</dbReference>
<reference evidence="2" key="1">
    <citation type="submission" date="2020-07" db="EMBL/GenBank/DDBJ databases">
        <authorList>
            <person name="Lin J."/>
        </authorList>
    </citation>
    <scope>NUCLEOTIDE SEQUENCE</scope>
</reference>
<dbReference type="CDD" id="cd01647">
    <property type="entry name" value="RT_LTR"/>
    <property type="match status" value="1"/>
</dbReference>
<dbReference type="InterPro" id="IPR043128">
    <property type="entry name" value="Rev_trsase/Diguanyl_cyclase"/>
</dbReference>
<sequence>MSFGLCNALAIFMRLMNDVLRPFLDNFVVVYLDDILIYSQSWEEHLAHVKKVFMLLEEHQLRLNPKKCEYGKQSLVYLKFVVGGGELQIDPNKVRAIKEWPRPKNIKEVRSFIGACQYVRKFIRQFYVLTAPLHTLTKANQKFEWSSKYEDTF</sequence>
<dbReference type="PROSITE" id="PS50878">
    <property type="entry name" value="RT_POL"/>
    <property type="match status" value="1"/>
</dbReference>